<dbReference type="OrthoDB" id="9809670at2"/>
<sequence length="961" mass="111292">MNLFNVILFFIFSCSYCFGQQHVGSPHIINYNSAQYKAGMQNWDIAQDRHGIMYFANNEGLLTFNGHYWKLYPLPNPTVVRAVAITNDNRIYVGGQDELGYFSADSIGVLKYHSLIELIPIKERLFADVWDIVTHKNEVFFRTNTKIFHYRNNHITIDKPLSSWQFLGKVEDELFAQDAEHGLFQYDGTVWKPLVKTSQLKSSPVTAIMPYHADTLLVSTLKLGVFYVVGNEMIPKMTGMDEIFIKDRIYCATSTAKSQFILGTTSAGVMVIDRNGRRIRQYEYGAGLQKNNVRSVFVDRHRNLWIALDDGIDFIALNSSIKYIEPSKTNPISSYAMRIYHEKLYLGTSNGLYVSAIDMTEKDLSSSIARFTKVEGTEGQVWGLQEVNGQLLMAHEDGGYVLQDKGVKSLMYTTGTWLFNPLSRVLPSKHILAGTYVGLQRLSFDKEGFQSVGGVHGLDESLRFIHYDSQQHAIWASHPYRGVYLCHLSSDGSRIVKQKTYGEKEGLPSDRYNYLFFIKNKIVTATVDGIYEYDKETDRFKPYAIFYADLKGMEIQFLTEDREGNVWFINHKKLGVLDFMQPTDRSTYSIVYFPELNGKILGGFESIYVYDKENVFVGATRGGIHLNFKQYKEQIRKPDVLISQVELMDQEKKAVLLFGGYLTKEIKDVEANHVDNSFRFNFSTTLYGQQENIEFSYILEGFDKNWSTWDSKSEKEYTNLPPGCYIFKVKSRNSLGNESEIKDFPFTIHPPWYANTVSYIVYGVVLCILIYLLFKWQKRNLQQKHAKELYLRQLELDRSEKEVVRLKNEKLESEIDFKNRELASMAMHLVQRGEVLTTIKENINSAIKKKEMVDNPINLRQLVRLIRTSERSDEDWEQFRIRFNHVNEKFFANLKEKYADLTPNELKLCALLRMNLSTKEMAQLMHITTKAIEVARYRLRKKMKLESDVNLQEFLLPFAQK</sequence>
<reference evidence="4 5" key="1">
    <citation type="submission" date="2019-04" db="EMBL/GenBank/DDBJ databases">
        <title>Sphingobacterium olei sp. nov., isolated from oil-contaminated soil.</title>
        <authorList>
            <person name="Liu B."/>
        </authorList>
    </citation>
    <scope>NUCLEOTIDE SEQUENCE [LARGE SCALE GENOMIC DNA]</scope>
    <source>
        <strain evidence="4 5">HAL-9</strain>
    </source>
</reference>
<evidence type="ECO:0000256" key="1">
    <source>
        <dbReference type="SAM" id="Coils"/>
    </source>
</evidence>
<keyword evidence="2" id="KW-1133">Transmembrane helix</keyword>
<dbReference type="AlphaFoldDB" id="A0A4U0NSS4"/>
<dbReference type="Gene3D" id="2.130.10.10">
    <property type="entry name" value="YVTN repeat-like/Quinoprotein amine dehydrogenase"/>
    <property type="match status" value="2"/>
</dbReference>
<dbReference type="Pfam" id="PF07495">
    <property type="entry name" value="Y_Y_Y"/>
    <property type="match status" value="1"/>
</dbReference>
<proteinExistence type="predicted"/>
<keyword evidence="5" id="KW-1185">Reference proteome</keyword>
<dbReference type="GO" id="GO:0006355">
    <property type="term" value="P:regulation of DNA-templated transcription"/>
    <property type="evidence" value="ECO:0007669"/>
    <property type="project" value="InterPro"/>
</dbReference>
<feature type="transmembrane region" description="Helical" evidence="2">
    <location>
        <begin position="752"/>
        <end position="774"/>
    </location>
</feature>
<keyword evidence="2" id="KW-0472">Membrane</keyword>
<dbReference type="InterPro" id="IPR013783">
    <property type="entry name" value="Ig-like_fold"/>
</dbReference>
<evidence type="ECO:0000313" key="5">
    <source>
        <dbReference type="Proteomes" id="UP000306808"/>
    </source>
</evidence>
<dbReference type="SUPFAM" id="SSF46894">
    <property type="entry name" value="C-terminal effector domain of the bipartite response regulators"/>
    <property type="match status" value="1"/>
</dbReference>
<dbReference type="EMBL" id="SUME01000008">
    <property type="protein sequence ID" value="TJZ53284.1"/>
    <property type="molecule type" value="Genomic_DNA"/>
</dbReference>
<dbReference type="Gene3D" id="1.10.10.10">
    <property type="entry name" value="Winged helix-like DNA-binding domain superfamily/Winged helix DNA-binding domain"/>
    <property type="match status" value="1"/>
</dbReference>
<evidence type="ECO:0000313" key="4">
    <source>
        <dbReference type="EMBL" id="TJZ53284.1"/>
    </source>
</evidence>
<keyword evidence="1" id="KW-0175">Coiled coil</keyword>
<comment type="caution">
    <text evidence="4">The sequence shown here is derived from an EMBL/GenBank/DDBJ whole genome shotgun (WGS) entry which is preliminary data.</text>
</comment>
<name>A0A4U0NSS4_9SPHI</name>
<dbReference type="InterPro" id="IPR016032">
    <property type="entry name" value="Sig_transdc_resp-reg_C-effctor"/>
</dbReference>
<evidence type="ECO:0000256" key="2">
    <source>
        <dbReference type="SAM" id="Phobius"/>
    </source>
</evidence>
<dbReference type="InterPro" id="IPR000792">
    <property type="entry name" value="Tscrpt_reg_LuxR_C"/>
</dbReference>
<dbReference type="Proteomes" id="UP000306808">
    <property type="component" value="Unassembled WGS sequence"/>
</dbReference>
<protein>
    <submittedName>
        <fullName evidence="4">Transcriptional regulator</fullName>
    </submittedName>
</protein>
<dbReference type="InterPro" id="IPR036388">
    <property type="entry name" value="WH-like_DNA-bd_sf"/>
</dbReference>
<accession>A0A4U0NSS4</accession>
<evidence type="ECO:0000259" key="3">
    <source>
        <dbReference type="SMART" id="SM00421"/>
    </source>
</evidence>
<feature type="coiled-coil region" evidence="1">
    <location>
        <begin position="794"/>
        <end position="828"/>
    </location>
</feature>
<dbReference type="GO" id="GO:0003677">
    <property type="term" value="F:DNA binding"/>
    <property type="evidence" value="ECO:0007669"/>
    <property type="project" value="InterPro"/>
</dbReference>
<dbReference type="InterPro" id="IPR015943">
    <property type="entry name" value="WD40/YVTN_repeat-like_dom_sf"/>
</dbReference>
<gene>
    <name evidence="4" type="ORF">FAZ15_18195</name>
</gene>
<dbReference type="InterPro" id="IPR011123">
    <property type="entry name" value="Y_Y_Y"/>
</dbReference>
<dbReference type="Gene3D" id="2.60.40.10">
    <property type="entry name" value="Immunoglobulins"/>
    <property type="match status" value="1"/>
</dbReference>
<keyword evidence="2" id="KW-0812">Transmembrane</keyword>
<dbReference type="RefSeq" id="WP_136902740.1">
    <property type="nucleotide sequence ID" value="NZ_SUME01000008.1"/>
</dbReference>
<dbReference type="SMART" id="SM00421">
    <property type="entry name" value="HTH_LUXR"/>
    <property type="match status" value="1"/>
</dbReference>
<organism evidence="4 5">
    <name type="scientific">Sphingobacterium olei</name>
    <dbReference type="NCBI Taxonomy" id="2571155"/>
    <lineage>
        <taxon>Bacteria</taxon>
        <taxon>Pseudomonadati</taxon>
        <taxon>Bacteroidota</taxon>
        <taxon>Sphingobacteriia</taxon>
        <taxon>Sphingobacteriales</taxon>
        <taxon>Sphingobacteriaceae</taxon>
        <taxon>Sphingobacterium</taxon>
    </lineage>
</organism>
<dbReference type="SUPFAM" id="SSF63829">
    <property type="entry name" value="Calcium-dependent phosphotriesterase"/>
    <property type="match status" value="1"/>
</dbReference>
<feature type="domain" description="HTH luxR-type" evidence="3">
    <location>
        <begin position="898"/>
        <end position="955"/>
    </location>
</feature>